<feature type="transmembrane region" description="Helical" evidence="1">
    <location>
        <begin position="26"/>
        <end position="46"/>
    </location>
</feature>
<name>A0AAU6Q3L0_9DEIO</name>
<accession>A0AAU6Q3L0</accession>
<reference evidence="2" key="1">
    <citation type="submission" date="2024-03" db="EMBL/GenBank/DDBJ databases">
        <title>Deinococcus weizhi sp. nov., isolated from human skin.</title>
        <authorList>
            <person name="Wei Z."/>
            <person name="Tian F."/>
            <person name="Yang C."/>
            <person name="Xin L.T."/>
            <person name="Wen Z.J."/>
            <person name="Lan K.C."/>
            <person name="Yu L."/>
            <person name="Zhe W."/>
            <person name="Dan F.D."/>
            <person name="Jun W."/>
            <person name="Rui Z."/>
            <person name="Yong X.J."/>
            <person name="Ting Y."/>
            <person name="Wei X."/>
            <person name="Xu Z.G."/>
            <person name="Xin Z."/>
            <person name="Dong F.G."/>
            <person name="Ni X.M."/>
            <person name="Zheng M.G."/>
            <person name="Chun Y."/>
            <person name="Qian W.X."/>
        </authorList>
    </citation>
    <scope>NUCLEOTIDE SEQUENCE</scope>
    <source>
        <strain evidence="2">VB142</strain>
    </source>
</reference>
<evidence type="ECO:0008006" key="3">
    <source>
        <dbReference type="Google" id="ProtNLM"/>
    </source>
</evidence>
<dbReference type="RefSeq" id="WP_339096045.1">
    <property type="nucleotide sequence ID" value="NZ_CP149782.1"/>
</dbReference>
<organism evidence="2">
    <name type="scientific">Deinococcus sp. VB142</name>
    <dbReference type="NCBI Taxonomy" id="3112952"/>
    <lineage>
        <taxon>Bacteria</taxon>
        <taxon>Thermotogati</taxon>
        <taxon>Deinococcota</taxon>
        <taxon>Deinococci</taxon>
        <taxon>Deinococcales</taxon>
        <taxon>Deinococcaceae</taxon>
        <taxon>Deinococcus</taxon>
    </lineage>
</organism>
<keyword evidence="1" id="KW-0472">Membrane</keyword>
<protein>
    <recommendedName>
        <fullName evidence="3">DUF4333 domain-containing protein</fullName>
    </recommendedName>
</protein>
<keyword evidence="1" id="KW-0812">Transmembrane</keyword>
<proteinExistence type="predicted"/>
<evidence type="ECO:0000313" key="2">
    <source>
        <dbReference type="EMBL" id="WYF44866.1"/>
    </source>
</evidence>
<dbReference type="AlphaFoldDB" id="A0AAU6Q3L0"/>
<dbReference type="EMBL" id="CP149782">
    <property type="protein sequence ID" value="WYF44866.1"/>
    <property type="molecule type" value="Genomic_DNA"/>
</dbReference>
<keyword evidence="1" id="KW-1133">Transmembrane helix</keyword>
<gene>
    <name evidence="2" type="ORF">WDJ50_01760</name>
</gene>
<sequence length="113" mass="12262">MSQPFGAPTEQREITSAERRKMTRTFVLILLLFLAGIGAMVAVMSVQGRAAREYGQMVLTAAKARTDASSLPCTQLLPGKPVPPNVEGCTVEQQSGQTVVVLRVEGDRQYVVR</sequence>
<evidence type="ECO:0000256" key="1">
    <source>
        <dbReference type="SAM" id="Phobius"/>
    </source>
</evidence>